<sequence length="189" mass="20847">MSATSAPPSCPPPTTPTSPTPSHQPRPQTPRSTKPLTREAPQRAVEIIGVDSDCALALNPSLRAAPLEFLHAVISYLLAQGIHHKDMARIFGMCPDTLIVDIRADLAPVFCFPARDLGIPAANFLCVEYLALELGHYSTLLTVSVENNFSTKYLVGEMGRGPQELQDFPKYFAFSLEKWIKCRHRDMEA</sequence>
<dbReference type="InterPro" id="IPR003690">
    <property type="entry name" value="MTERF"/>
</dbReference>
<evidence type="ECO:0000313" key="6">
    <source>
        <dbReference type="Proteomes" id="UP000652761"/>
    </source>
</evidence>
<comment type="caution">
    <text evidence="5">The sequence shown here is derived from an EMBL/GenBank/DDBJ whole genome shotgun (WGS) entry which is preliminary data.</text>
</comment>
<keyword evidence="2" id="KW-0804">Transcription</keyword>
<dbReference type="OrthoDB" id="637682at2759"/>
<evidence type="ECO:0000313" key="5">
    <source>
        <dbReference type="EMBL" id="MQL78678.1"/>
    </source>
</evidence>
<dbReference type="AlphaFoldDB" id="A0A843U4Z3"/>
<dbReference type="EMBL" id="NMUH01000413">
    <property type="protein sequence ID" value="MQL78678.1"/>
    <property type="molecule type" value="Genomic_DNA"/>
</dbReference>
<dbReference type="GO" id="GO:0003676">
    <property type="term" value="F:nucleic acid binding"/>
    <property type="evidence" value="ECO:0007669"/>
    <property type="project" value="InterPro"/>
</dbReference>
<dbReference type="Pfam" id="PF02536">
    <property type="entry name" value="mTERF"/>
    <property type="match status" value="1"/>
</dbReference>
<keyword evidence="6" id="KW-1185">Reference proteome</keyword>
<dbReference type="InterPro" id="IPR038538">
    <property type="entry name" value="MTERF_sf"/>
</dbReference>
<feature type="compositionally biased region" description="Pro residues" evidence="4">
    <location>
        <begin position="8"/>
        <end position="28"/>
    </location>
</feature>
<evidence type="ECO:0000256" key="4">
    <source>
        <dbReference type="SAM" id="MobiDB-lite"/>
    </source>
</evidence>
<keyword evidence="2" id="KW-0806">Transcription termination</keyword>
<feature type="region of interest" description="Disordered" evidence="4">
    <location>
        <begin position="1"/>
        <end position="39"/>
    </location>
</feature>
<evidence type="ECO:0000256" key="2">
    <source>
        <dbReference type="ARBA" id="ARBA00022472"/>
    </source>
</evidence>
<proteinExistence type="inferred from homology"/>
<organism evidence="5 6">
    <name type="scientific">Colocasia esculenta</name>
    <name type="common">Wild taro</name>
    <name type="synonym">Arum esculentum</name>
    <dbReference type="NCBI Taxonomy" id="4460"/>
    <lineage>
        <taxon>Eukaryota</taxon>
        <taxon>Viridiplantae</taxon>
        <taxon>Streptophyta</taxon>
        <taxon>Embryophyta</taxon>
        <taxon>Tracheophyta</taxon>
        <taxon>Spermatophyta</taxon>
        <taxon>Magnoliopsida</taxon>
        <taxon>Liliopsida</taxon>
        <taxon>Araceae</taxon>
        <taxon>Aroideae</taxon>
        <taxon>Colocasieae</taxon>
        <taxon>Colocasia</taxon>
    </lineage>
</organism>
<evidence type="ECO:0000256" key="1">
    <source>
        <dbReference type="ARBA" id="ARBA00007692"/>
    </source>
</evidence>
<dbReference type="Proteomes" id="UP000652761">
    <property type="component" value="Unassembled WGS sequence"/>
</dbReference>
<accession>A0A843U4Z3</accession>
<comment type="similarity">
    <text evidence="1">Belongs to the mTERF family.</text>
</comment>
<dbReference type="GO" id="GO:0006353">
    <property type="term" value="P:DNA-templated transcription termination"/>
    <property type="evidence" value="ECO:0007669"/>
    <property type="project" value="UniProtKB-KW"/>
</dbReference>
<protein>
    <submittedName>
        <fullName evidence="5">Uncharacterized protein</fullName>
    </submittedName>
</protein>
<gene>
    <name evidence="5" type="ORF">Taro_011129</name>
</gene>
<keyword evidence="3" id="KW-0809">Transit peptide</keyword>
<name>A0A843U4Z3_COLES</name>
<keyword evidence="2" id="KW-0805">Transcription regulation</keyword>
<dbReference type="Gene3D" id="1.25.70.10">
    <property type="entry name" value="Transcription termination factor 3, mitochondrial"/>
    <property type="match status" value="1"/>
</dbReference>
<reference evidence="5" key="1">
    <citation type="submission" date="2017-07" db="EMBL/GenBank/DDBJ databases">
        <title>Taro Niue Genome Assembly and Annotation.</title>
        <authorList>
            <person name="Atibalentja N."/>
            <person name="Keating K."/>
            <person name="Fields C.J."/>
        </authorList>
    </citation>
    <scope>NUCLEOTIDE SEQUENCE</scope>
    <source>
        <strain evidence="5">Niue_2</strain>
        <tissue evidence="5">Leaf</tissue>
    </source>
</reference>
<evidence type="ECO:0000256" key="3">
    <source>
        <dbReference type="ARBA" id="ARBA00022946"/>
    </source>
</evidence>